<feature type="region of interest" description="Disordered" evidence="1">
    <location>
        <begin position="102"/>
        <end position="122"/>
    </location>
</feature>
<dbReference type="EMBL" id="NCKW01007903">
    <property type="protein sequence ID" value="POM69252.1"/>
    <property type="molecule type" value="Genomic_DNA"/>
</dbReference>
<proteinExistence type="predicted"/>
<comment type="caution">
    <text evidence="2">The sequence shown here is derived from an EMBL/GenBank/DDBJ whole genome shotgun (WGS) entry which is preliminary data.</text>
</comment>
<evidence type="ECO:0000313" key="3">
    <source>
        <dbReference type="Proteomes" id="UP000237271"/>
    </source>
</evidence>
<organism evidence="2 3">
    <name type="scientific">Phytophthora palmivora</name>
    <dbReference type="NCBI Taxonomy" id="4796"/>
    <lineage>
        <taxon>Eukaryota</taxon>
        <taxon>Sar</taxon>
        <taxon>Stramenopiles</taxon>
        <taxon>Oomycota</taxon>
        <taxon>Peronosporomycetes</taxon>
        <taxon>Peronosporales</taxon>
        <taxon>Peronosporaceae</taxon>
        <taxon>Phytophthora</taxon>
    </lineage>
</organism>
<evidence type="ECO:0000313" key="2">
    <source>
        <dbReference type="EMBL" id="POM69252.1"/>
    </source>
</evidence>
<evidence type="ECO:0000256" key="1">
    <source>
        <dbReference type="SAM" id="MobiDB-lite"/>
    </source>
</evidence>
<dbReference type="Proteomes" id="UP000237271">
    <property type="component" value="Unassembled WGS sequence"/>
</dbReference>
<accession>A0A2P4XUN4</accession>
<reference evidence="2 3" key="1">
    <citation type="journal article" date="2017" name="Genome Biol. Evol.">
        <title>Phytophthora megakarya and P. palmivora, closely related causal agents of cacao black pod rot, underwent increases in genome sizes and gene numbers by different mechanisms.</title>
        <authorList>
            <person name="Ali S.S."/>
            <person name="Shao J."/>
            <person name="Lary D.J."/>
            <person name="Kronmiller B."/>
            <person name="Shen D."/>
            <person name="Strem M.D."/>
            <person name="Amoako-Attah I."/>
            <person name="Akrofi A.Y."/>
            <person name="Begoude B.A."/>
            <person name="Ten Hoopen G.M."/>
            <person name="Coulibaly K."/>
            <person name="Kebe B.I."/>
            <person name="Melnick R.L."/>
            <person name="Guiltinan M.J."/>
            <person name="Tyler B.M."/>
            <person name="Meinhardt L.W."/>
            <person name="Bailey B.A."/>
        </authorList>
    </citation>
    <scope>NUCLEOTIDE SEQUENCE [LARGE SCALE GENOMIC DNA]</scope>
    <source>
        <strain evidence="3">sbr112.9</strain>
    </source>
</reference>
<gene>
    <name evidence="2" type="ORF">PHPALM_14479</name>
</gene>
<dbReference type="AlphaFoldDB" id="A0A2P4XUN4"/>
<name>A0A2P4XUN4_9STRA</name>
<sequence length="122" mass="13797">MSTADGQTTRVNRVLEDTQRSICAEFVLNNAAHASTVFNPFYLNESPRSQVPLTWRRSADASIVSGGEARKAFSAQVWVIEPESLQRQLLARQADAISRVRTQWHQPKTSKKRTLTKQVEEI</sequence>
<protein>
    <submittedName>
        <fullName evidence="2">Pol protein</fullName>
    </submittedName>
</protein>
<keyword evidence="3" id="KW-1185">Reference proteome</keyword>